<dbReference type="PANTHER" id="PTHR37166">
    <property type="entry name" value="PROTEIN FLAG"/>
    <property type="match status" value="1"/>
</dbReference>
<evidence type="ECO:0000313" key="3">
    <source>
        <dbReference type="Proteomes" id="UP000180057"/>
    </source>
</evidence>
<organism evidence="2 3">
    <name type="scientific">Anaerobacillus alkalidiazotrophicus</name>
    <dbReference type="NCBI Taxonomy" id="472963"/>
    <lineage>
        <taxon>Bacteria</taxon>
        <taxon>Bacillati</taxon>
        <taxon>Bacillota</taxon>
        <taxon>Bacilli</taxon>
        <taxon>Bacillales</taxon>
        <taxon>Bacillaceae</taxon>
        <taxon>Anaerobacillus</taxon>
    </lineage>
</organism>
<name>A0A1S2MCI4_9BACI</name>
<evidence type="ECO:0008006" key="4">
    <source>
        <dbReference type="Google" id="ProtNLM"/>
    </source>
</evidence>
<dbReference type="Proteomes" id="UP000180057">
    <property type="component" value="Unassembled WGS sequence"/>
</dbReference>
<feature type="region of interest" description="Disordered" evidence="1">
    <location>
        <begin position="1"/>
        <end position="34"/>
    </location>
</feature>
<comment type="caution">
    <text evidence="2">The sequence shown here is derived from an EMBL/GenBank/DDBJ whole genome shotgun (WGS) entry which is preliminary data.</text>
</comment>
<dbReference type="EMBL" id="MLQS01000001">
    <property type="protein sequence ID" value="OIJ22379.1"/>
    <property type="molecule type" value="Genomic_DNA"/>
</dbReference>
<dbReference type="SUPFAM" id="SSF160214">
    <property type="entry name" value="FlaG-like"/>
    <property type="match status" value="1"/>
</dbReference>
<gene>
    <name evidence="2" type="ORF">BKP45_07015</name>
</gene>
<protein>
    <recommendedName>
        <fullName evidence="4">Flagellar biosynthesis protein FlaG</fullName>
    </recommendedName>
</protein>
<dbReference type="Gene3D" id="3.30.160.170">
    <property type="entry name" value="FlaG-like"/>
    <property type="match status" value="1"/>
</dbReference>
<dbReference type="PANTHER" id="PTHR37166:SF1">
    <property type="entry name" value="PROTEIN FLAG"/>
    <property type="match status" value="1"/>
</dbReference>
<evidence type="ECO:0000313" key="2">
    <source>
        <dbReference type="EMBL" id="OIJ22379.1"/>
    </source>
</evidence>
<feature type="compositionally biased region" description="Polar residues" evidence="1">
    <location>
        <begin position="7"/>
        <end position="25"/>
    </location>
</feature>
<reference evidence="2 3" key="1">
    <citation type="submission" date="2016-10" db="EMBL/GenBank/DDBJ databases">
        <title>Draft genome sequences of four alkaliphilic bacteria belonging to the Anaerobacillus genus.</title>
        <authorList>
            <person name="Bassil N.M."/>
            <person name="Lloyd J.R."/>
        </authorList>
    </citation>
    <scope>NUCLEOTIDE SEQUENCE [LARGE SCALE GENOMIC DNA]</scope>
    <source>
        <strain evidence="2 3">DSM 22531</strain>
    </source>
</reference>
<keyword evidence="3" id="KW-1185">Reference proteome</keyword>
<dbReference type="InterPro" id="IPR035924">
    <property type="entry name" value="FlaG-like_sf"/>
</dbReference>
<dbReference type="Pfam" id="PF03646">
    <property type="entry name" value="FlaG"/>
    <property type="match status" value="1"/>
</dbReference>
<sequence length="117" mass="13512">MEIGRSYTFSSTSIQQPRMELTNQSDTEHLKDRTEEVPNIKKADVTDVQKKIDGVNQFLKSSNTNLQFNLHEGLKEYYITIVDEDTKEVIKELPPKKLLDFYAAMVESIGLFIDKKI</sequence>
<proteinExistence type="predicted"/>
<dbReference type="NCBIfam" id="NF005834">
    <property type="entry name" value="PRK07738.1"/>
    <property type="match status" value="1"/>
</dbReference>
<dbReference type="OrthoDB" id="9799867at2"/>
<dbReference type="InterPro" id="IPR005186">
    <property type="entry name" value="FlaG"/>
</dbReference>
<evidence type="ECO:0000256" key="1">
    <source>
        <dbReference type="SAM" id="MobiDB-lite"/>
    </source>
</evidence>
<dbReference type="STRING" id="472963.BKP45_07015"/>
<dbReference type="RefSeq" id="WP_071388934.1">
    <property type="nucleotide sequence ID" value="NZ_MLQS01000001.1"/>
</dbReference>
<accession>A0A1S2MCI4</accession>
<dbReference type="AlphaFoldDB" id="A0A1S2MCI4"/>